<feature type="domain" description="N-acetyltransferase" evidence="1">
    <location>
        <begin position="3"/>
        <end position="162"/>
    </location>
</feature>
<dbReference type="PANTHER" id="PTHR43415:SF3">
    <property type="entry name" value="GNAT-FAMILY ACETYLTRANSFERASE"/>
    <property type="match status" value="1"/>
</dbReference>
<organism evidence="2 3">
    <name type="scientific">Clostridium intestinale</name>
    <dbReference type="NCBI Taxonomy" id="36845"/>
    <lineage>
        <taxon>Bacteria</taxon>
        <taxon>Bacillati</taxon>
        <taxon>Bacillota</taxon>
        <taxon>Clostridia</taxon>
        <taxon>Eubacteriales</taxon>
        <taxon>Clostridiaceae</taxon>
        <taxon>Clostridium</taxon>
    </lineage>
</organism>
<dbReference type="GO" id="GO:0016747">
    <property type="term" value="F:acyltransferase activity, transferring groups other than amino-acyl groups"/>
    <property type="evidence" value="ECO:0007669"/>
    <property type="project" value="InterPro"/>
</dbReference>
<dbReference type="InterPro" id="IPR016181">
    <property type="entry name" value="Acyl_CoA_acyltransferase"/>
</dbReference>
<keyword evidence="2" id="KW-0808">Transferase</keyword>
<dbReference type="InterPro" id="IPR000182">
    <property type="entry name" value="GNAT_dom"/>
</dbReference>
<dbReference type="RefSeq" id="WP_181602123.1">
    <property type="nucleotide sequence ID" value="NZ_CP059378.1"/>
</dbReference>
<accession>A0A7D7A0W2</accession>
<dbReference type="AlphaFoldDB" id="A0A7D7A0W2"/>
<evidence type="ECO:0000313" key="2">
    <source>
        <dbReference type="EMBL" id="QLY80255.1"/>
    </source>
</evidence>
<dbReference type="Proteomes" id="UP000512286">
    <property type="component" value="Chromosome"/>
</dbReference>
<proteinExistence type="predicted"/>
<dbReference type="Gene3D" id="3.40.630.30">
    <property type="match status" value="1"/>
</dbReference>
<dbReference type="KEGG" id="cint:HZF06_01340"/>
<dbReference type="EMBL" id="CP059378">
    <property type="protein sequence ID" value="QLY80255.1"/>
    <property type="molecule type" value="Genomic_DNA"/>
</dbReference>
<protein>
    <submittedName>
        <fullName evidence="2">GNAT family N-acetyltransferase</fullName>
    </submittedName>
</protein>
<evidence type="ECO:0000259" key="1">
    <source>
        <dbReference type="PROSITE" id="PS51186"/>
    </source>
</evidence>
<name>A0A7D7A0W2_9CLOT</name>
<sequence>MKIRFEEFKDEIDDLIEFLTSDTWEFYGTPNLKPERIRSSYENQYYTGDDCKTFWVISDQDTKVGMIRIYDLQDGDPLFDIRISSKYKDMGIGTVTVKWLVDYVFNNFSDKERIEANTRQDNYAMRCVFHKCGFIKEAHYRKAWVGQDGIPYDAIGYGIIKEDWQSGKTTPVDWNDFKC</sequence>
<dbReference type="SUPFAM" id="SSF55729">
    <property type="entry name" value="Acyl-CoA N-acyltransferases (Nat)"/>
    <property type="match status" value="1"/>
</dbReference>
<reference evidence="2 3" key="1">
    <citation type="submission" date="2020-07" db="EMBL/GenBank/DDBJ databases">
        <title>Electron transfer.</title>
        <authorList>
            <person name="Huang L."/>
            <person name="Liu X."/>
            <person name="Zhou S."/>
        </authorList>
    </citation>
    <scope>NUCLEOTIDE SEQUENCE [LARGE SCALE GENOMIC DNA]</scope>
    <source>
        <strain evidence="2 3">Lx1</strain>
    </source>
</reference>
<dbReference type="Pfam" id="PF13302">
    <property type="entry name" value="Acetyltransf_3"/>
    <property type="match status" value="1"/>
</dbReference>
<evidence type="ECO:0000313" key="3">
    <source>
        <dbReference type="Proteomes" id="UP000512286"/>
    </source>
</evidence>
<dbReference type="PANTHER" id="PTHR43415">
    <property type="entry name" value="SPERMIDINE N(1)-ACETYLTRANSFERASE"/>
    <property type="match status" value="1"/>
</dbReference>
<dbReference type="PROSITE" id="PS51186">
    <property type="entry name" value="GNAT"/>
    <property type="match status" value="1"/>
</dbReference>
<gene>
    <name evidence="2" type="ORF">HZF06_01340</name>
</gene>